<dbReference type="Proteomes" id="UP000000593">
    <property type="component" value="Plasmid pPBPR1"/>
</dbReference>
<dbReference type="Pfam" id="PF09481">
    <property type="entry name" value="CRISPR_Cse1"/>
    <property type="match status" value="1"/>
</dbReference>
<reference evidence="2" key="1">
    <citation type="journal article" date="2005" name="Science">
        <title>Life at depth: Photobacterium profundum genome sequence and expression analysis.</title>
        <authorList>
            <person name="Vezzi A."/>
            <person name="Campanaro S."/>
            <person name="D'Angelo M."/>
            <person name="Simonato F."/>
            <person name="Vitulo N."/>
            <person name="Lauro F.M."/>
            <person name="Cestaro A."/>
            <person name="Malacrida G."/>
            <person name="Simionati B."/>
            <person name="Cannata N."/>
            <person name="Romualdi C."/>
            <person name="Bartlett D.H."/>
            <person name="Valle G."/>
        </authorList>
    </citation>
    <scope>NUCLEOTIDE SEQUENCE [LARGE SCALE GENOMIC DNA]</scope>
    <source>
        <strain evidence="2">ATCC BAA-1253 / SS9</strain>
    </source>
</reference>
<dbReference type="EMBL" id="CR377818">
    <property type="protein sequence ID" value="CAG17973.1"/>
    <property type="molecule type" value="Genomic_DNA"/>
</dbReference>
<evidence type="ECO:0000313" key="2">
    <source>
        <dbReference type="Proteomes" id="UP000000593"/>
    </source>
</evidence>
<accession>Q6LWA4</accession>
<dbReference type="AlphaFoldDB" id="Q6LWA4"/>
<gene>
    <name evidence="1" type="ordered locus">PBPRC0035</name>
</gene>
<evidence type="ECO:0008006" key="3">
    <source>
        <dbReference type="Google" id="ProtNLM"/>
    </source>
</evidence>
<evidence type="ECO:0000313" key="1">
    <source>
        <dbReference type="EMBL" id="CAG17973.1"/>
    </source>
</evidence>
<sequence length="475" mass="52874">MSLKTILTSEHDYQLQYYFDETQLAMLQLLASLTTVLLKPTVVELKSYLQHGVTEQQYDEAIEKIATKWFEDDCFMQSTFPVEAKIADGPITKLISGIECGGSANALGLFSEVEQADAVCADCVHVLNYNLHMNIKGECFGPTGATGIRGGGAITTLVAGKNVKTTVLANTVAIDFFETFANLDEGAESRYMWDLPPSGDVYFAQKIGLERGLFALAYHINFPIEDKKCVCDVCGYSSEYTVTTFQRVKYTGSYGSTKNGRDAHAGWWLHPYTPRTEKEDGTYAVCARNQHWQSWQELTAYVVGKEVEKASVKPALIIDQYRKLLIGRLDLLVGGNIADQGSILGRVYDLYSMPSSLSKNVGRISGVVDAGLEQKERLSISFNKLFGIGYDKKFVGGIKEQAMQRFTANAQQIIQQILLDVDRKEAQALRQGAVEKLNQDAKKIFTAVQRKYQHDLPLFKALVKGEHVLYQPSNK</sequence>
<dbReference type="NCBIfam" id="NF007247">
    <property type="entry name" value="PRK09693.1"/>
    <property type="match status" value="1"/>
</dbReference>
<keyword evidence="1" id="KW-0614">Plasmid</keyword>
<dbReference type="KEGG" id="ppr:PBPRC0035"/>
<name>Q6LWA4_PHOPR</name>
<dbReference type="HOGENOM" id="CLU_558800_0_0_6"/>
<proteinExistence type="predicted"/>
<organism evidence="1 2">
    <name type="scientific">Photobacterium profundum (strain SS9)</name>
    <dbReference type="NCBI Taxonomy" id="298386"/>
    <lineage>
        <taxon>Bacteria</taxon>
        <taxon>Pseudomonadati</taxon>
        <taxon>Pseudomonadota</taxon>
        <taxon>Gammaproteobacteria</taxon>
        <taxon>Vibrionales</taxon>
        <taxon>Vibrionaceae</taxon>
        <taxon>Photobacterium</taxon>
    </lineage>
</organism>
<keyword evidence="2" id="KW-1185">Reference proteome</keyword>
<dbReference type="eggNOG" id="ENOG5030ZVG">
    <property type="taxonomic scope" value="Bacteria"/>
</dbReference>
<protein>
    <recommendedName>
        <fullName evidence="3">CRISPR-associated protein, Cse1 family</fullName>
    </recommendedName>
</protein>
<geneLocation type="plasmid" evidence="1 2">
    <name>pPBPR1</name>
</geneLocation>
<dbReference type="InterPro" id="IPR013381">
    <property type="entry name" value="CRISPR-assoc_prot_Cse1"/>
</dbReference>